<dbReference type="Proteomes" id="UP000298787">
    <property type="component" value="Chromosome 21"/>
</dbReference>
<dbReference type="FunFam" id="2.30.30.140:FF:000018">
    <property type="entry name" value="Serine/threonine-protein kinase 31"/>
    <property type="match status" value="1"/>
</dbReference>
<dbReference type="PANTHER" id="PTHR22948">
    <property type="entry name" value="TUDOR DOMAIN CONTAINING PROTEIN"/>
    <property type="match status" value="1"/>
</dbReference>
<dbReference type="InterPro" id="IPR035437">
    <property type="entry name" value="SNase_OB-fold_sf"/>
</dbReference>
<feature type="region of interest" description="Disordered" evidence="1">
    <location>
        <begin position="221"/>
        <end position="253"/>
    </location>
</feature>
<evidence type="ECO:0000313" key="3">
    <source>
        <dbReference type="EMBL" id="TKS89621.1"/>
    </source>
</evidence>
<sequence>MPTEGTAAISEAQLESPSFPVNWKTVELSPDETFQPYIAAVISPSLFYLLSPNQVDQQKLQELMMELAAYCSNNQASLSSATLSRPAPGAACCAQFSNDKNWYRAVVLEVGENELSVIYADYGNTEKVPVSCIMPIPTHLLQLPFCIARCTLTGKEHFPAVWPEDVQQLFQTMLLNGVLATVQSFDGSANVLSVILPTQMGGGQLTAMILDALQAQAKSNPCRSAQGAEQSDSSTSAASTRVTPDCVQPKSTP</sequence>
<keyword evidence="4" id="KW-1185">Reference proteome</keyword>
<protein>
    <submittedName>
        <fullName evidence="3">Tudor domain-containing protein 1</fullName>
    </submittedName>
</protein>
<evidence type="ECO:0000256" key="1">
    <source>
        <dbReference type="SAM" id="MobiDB-lite"/>
    </source>
</evidence>
<feature type="domain" description="Tudor" evidence="2">
    <location>
        <begin position="85"/>
        <end position="143"/>
    </location>
</feature>
<gene>
    <name evidence="3" type="ORF">D9C73_023749</name>
</gene>
<reference evidence="3 4" key="1">
    <citation type="submission" date="2019-01" db="EMBL/GenBank/DDBJ databases">
        <title>Genome Assembly of Collichthys lucidus.</title>
        <authorList>
            <person name="Cai M."/>
            <person name="Xiao S."/>
        </authorList>
    </citation>
    <scope>NUCLEOTIDE SEQUENCE [LARGE SCALE GENOMIC DNA]</scope>
    <source>
        <strain evidence="3">JT15FE1705JMU</strain>
        <tissue evidence="3">Muscle</tissue>
    </source>
</reference>
<dbReference type="EMBL" id="CM014098">
    <property type="protein sequence ID" value="TKS89621.1"/>
    <property type="molecule type" value="Genomic_DNA"/>
</dbReference>
<dbReference type="InterPro" id="IPR050621">
    <property type="entry name" value="Tudor_domain_containing"/>
</dbReference>
<dbReference type="InterPro" id="IPR002999">
    <property type="entry name" value="Tudor"/>
</dbReference>
<proteinExistence type="predicted"/>
<dbReference type="PROSITE" id="PS50304">
    <property type="entry name" value="TUDOR"/>
    <property type="match status" value="1"/>
</dbReference>
<dbReference type="AlphaFoldDB" id="A0A4U5VNJ8"/>
<dbReference type="STRING" id="240159.A0A4U5VNJ8"/>
<dbReference type="PANTHER" id="PTHR22948:SF29">
    <property type="entry name" value="FI02030P-RELATED"/>
    <property type="match status" value="1"/>
</dbReference>
<dbReference type="Gene3D" id="2.30.30.140">
    <property type="match status" value="1"/>
</dbReference>
<dbReference type="SUPFAM" id="SSF63748">
    <property type="entry name" value="Tudor/PWWP/MBT"/>
    <property type="match status" value="1"/>
</dbReference>
<name>A0A4U5VNJ8_COLLU</name>
<dbReference type="Gene3D" id="2.40.50.90">
    <property type="match status" value="1"/>
</dbReference>
<organism evidence="3 4">
    <name type="scientific">Collichthys lucidus</name>
    <name type="common">Big head croaker</name>
    <name type="synonym">Sciaena lucida</name>
    <dbReference type="NCBI Taxonomy" id="240159"/>
    <lineage>
        <taxon>Eukaryota</taxon>
        <taxon>Metazoa</taxon>
        <taxon>Chordata</taxon>
        <taxon>Craniata</taxon>
        <taxon>Vertebrata</taxon>
        <taxon>Euteleostomi</taxon>
        <taxon>Actinopterygii</taxon>
        <taxon>Neopterygii</taxon>
        <taxon>Teleostei</taxon>
        <taxon>Neoteleostei</taxon>
        <taxon>Acanthomorphata</taxon>
        <taxon>Eupercaria</taxon>
        <taxon>Sciaenidae</taxon>
        <taxon>Collichthys</taxon>
    </lineage>
</organism>
<dbReference type="Pfam" id="PF00567">
    <property type="entry name" value="TUDOR"/>
    <property type="match status" value="1"/>
</dbReference>
<feature type="compositionally biased region" description="Polar residues" evidence="1">
    <location>
        <begin position="221"/>
        <end position="242"/>
    </location>
</feature>
<accession>A0A4U5VNJ8</accession>
<dbReference type="SMART" id="SM00333">
    <property type="entry name" value="TUDOR"/>
    <property type="match status" value="1"/>
</dbReference>
<evidence type="ECO:0000259" key="2">
    <source>
        <dbReference type="PROSITE" id="PS50304"/>
    </source>
</evidence>
<evidence type="ECO:0000313" key="4">
    <source>
        <dbReference type="Proteomes" id="UP000298787"/>
    </source>
</evidence>